<dbReference type="PANTHER" id="PTHR47959">
    <property type="entry name" value="ATP-DEPENDENT RNA HELICASE RHLE-RELATED"/>
    <property type="match status" value="1"/>
</dbReference>
<dbReference type="SUPFAM" id="SSF52540">
    <property type="entry name" value="P-loop containing nucleoside triphosphate hydrolases"/>
    <property type="match status" value="1"/>
</dbReference>
<evidence type="ECO:0000259" key="9">
    <source>
        <dbReference type="Pfam" id="PF00270"/>
    </source>
</evidence>
<evidence type="ECO:0000256" key="8">
    <source>
        <dbReference type="SAM" id="MobiDB-lite"/>
    </source>
</evidence>
<evidence type="ECO:0000256" key="1">
    <source>
        <dbReference type="ARBA" id="ARBA00012552"/>
    </source>
</evidence>
<gene>
    <name evidence="10" type="ORF">SK128_008345</name>
</gene>
<dbReference type="GO" id="GO:0003723">
    <property type="term" value="F:RNA binding"/>
    <property type="evidence" value="ECO:0007669"/>
    <property type="project" value="UniProtKB-KW"/>
</dbReference>
<evidence type="ECO:0000256" key="4">
    <source>
        <dbReference type="ARBA" id="ARBA00022806"/>
    </source>
</evidence>
<feature type="region of interest" description="Disordered" evidence="8">
    <location>
        <begin position="53"/>
        <end position="76"/>
    </location>
</feature>
<dbReference type="GO" id="GO:0005829">
    <property type="term" value="C:cytosol"/>
    <property type="evidence" value="ECO:0007669"/>
    <property type="project" value="TreeGrafter"/>
</dbReference>
<proteinExistence type="predicted"/>
<dbReference type="GO" id="GO:0005524">
    <property type="term" value="F:ATP binding"/>
    <property type="evidence" value="ECO:0007669"/>
    <property type="project" value="UniProtKB-KW"/>
</dbReference>
<evidence type="ECO:0000256" key="6">
    <source>
        <dbReference type="ARBA" id="ARBA00022884"/>
    </source>
</evidence>
<accession>A0AAN9A2T4</accession>
<sequence>AIAKLGWKEPTLIQEKAIPFMLAGKDVLARARTGSGKTAAFLIPALQKILEEKPHATEQRNERRASVVRRGDNKSGYPGIRWVFLTILELRDDGLFLAKS</sequence>
<feature type="non-terminal residue" evidence="10">
    <location>
        <position position="1"/>
    </location>
</feature>
<feature type="compositionally biased region" description="Basic and acidic residues" evidence="8">
    <location>
        <begin position="53"/>
        <end position="73"/>
    </location>
</feature>
<keyword evidence="2" id="KW-0547">Nucleotide-binding</keyword>
<comment type="caution">
    <text evidence="10">The sequence shown here is derived from an EMBL/GenBank/DDBJ whole genome shotgun (WGS) entry which is preliminary data.</text>
</comment>
<dbReference type="InterPro" id="IPR050079">
    <property type="entry name" value="DEAD_box_RNA_helicase"/>
</dbReference>
<keyword evidence="4" id="KW-0347">Helicase</keyword>
<feature type="domain" description="DEAD/DEAH-box helicase" evidence="9">
    <location>
        <begin position="11"/>
        <end position="55"/>
    </location>
</feature>
<comment type="catalytic activity">
    <reaction evidence="7">
        <text>ATP + H2O = ADP + phosphate + H(+)</text>
        <dbReference type="Rhea" id="RHEA:13065"/>
        <dbReference type="ChEBI" id="CHEBI:15377"/>
        <dbReference type="ChEBI" id="CHEBI:15378"/>
        <dbReference type="ChEBI" id="CHEBI:30616"/>
        <dbReference type="ChEBI" id="CHEBI:43474"/>
        <dbReference type="ChEBI" id="CHEBI:456216"/>
        <dbReference type="EC" id="3.6.4.13"/>
    </reaction>
</comment>
<dbReference type="EMBL" id="JAXCGZ010018196">
    <property type="protein sequence ID" value="KAK7067492.1"/>
    <property type="molecule type" value="Genomic_DNA"/>
</dbReference>
<name>A0AAN9A2T4_HALRR</name>
<dbReference type="AlphaFoldDB" id="A0AAN9A2T4"/>
<keyword evidence="3" id="KW-0378">Hydrolase</keyword>
<reference evidence="10 11" key="1">
    <citation type="submission" date="2023-11" db="EMBL/GenBank/DDBJ databases">
        <title>Halocaridina rubra genome assembly.</title>
        <authorList>
            <person name="Smith C."/>
        </authorList>
    </citation>
    <scope>NUCLEOTIDE SEQUENCE [LARGE SCALE GENOMIC DNA]</scope>
    <source>
        <strain evidence="10">EP-1</strain>
        <tissue evidence="10">Whole</tissue>
    </source>
</reference>
<keyword evidence="5" id="KW-0067">ATP-binding</keyword>
<protein>
    <recommendedName>
        <fullName evidence="1">RNA helicase</fullName>
        <ecNumber evidence="1">3.6.4.13</ecNumber>
    </recommendedName>
</protein>
<dbReference type="Pfam" id="PF00270">
    <property type="entry name" value="DEAD"/>
    <property type="match status" value="1"/>
</dbReference>
<evidence type="ECO:0000313" key="10">
    <source>
        <dbReference type="EMBL" id="KAK7067492.1"/>
    </source>
</evidence>
<evidence type="ECO:0000256" key="5">
    <source>
        <dbReference type="ARBA" id="ARBA00022840"/>
    </source>
</evidence>
<dbReference type="Gene3D" id="3.40.50.300">
    <property type="entry name" value="P-loop containing nucleotide triphosphate hydrolases"/>
    <property type="match status" value="1"/>
</dbReference>
<keyword evidence="11" id="KW-1185">Reference proteome</keyword>
<dbReference type="EC" id="3.6.4.13" evidence="1"/>
<evidence type="ECO:0000256" key="7">
    <source>
        <dbReference type="ARBA" id="ARBA00047984"/>
    </source>
</evidence>
<dbReference type="Proteomes" id="UP001381693">
    <property type="component" value="Unassembled WGS sequence"/>
</dbReference>
<dbReference type="PANTHER" id="PTHR47959:SF21">
    <property type="entry name" value="DEAD-BOX HELICASE 56"/>
    <property type="match status" value="1"/>
</dbReference>
<dbReference type="InterPro" id="IPR011545">
    <property type="entry name" value="DEAD/DEAH_box_helicase_dom"/>
</dbReference>
<dbReference type="GO" id="GO:0003724">
    <property type="term" value="F:RNA helicase activity"/>
    <property type="evidence" value="ECO:0007669"/>
    <property type="project" value="UniProtKB-EC"/>
</dbReference>
<evidence type="ECO:0000313" key="11">
    <source>
        <dbReference type="Proteomes" id="UP001381693"/>
    </source>
</evidence>
<keyword evidence="6" id="KW-0694">RNA-binding</keyword>
<dbReference type="InterPro" id="IPR027417">
    <property type="entry name" value="P-loop_NTPase"/>
</dbReference>
<evidence type="ECO:0000256" key="3">
    <source>
        <dbReference type="ARBA" id="ARBA00022801"/>
    </source>
</evidence>
<dbReference type="GO" id="GO:0016787">
    <property type="term" value="F:hydrolase activity"/>
    <property type="evidence" value="ECO:0007669"/>
    <property type="project" value="UniProtKB-KW"/>
</dbReference>
<organism evidence="10 11">
    <name type="scientific">Halocaridina rubra</name>
    <name type="common">Hawaiian red shrimp</name>
    <dbReference type="NCBI Taxonomy" id="373956"/>
    <lineage>
        <taxon>Eukaryota</taxon>
        <taxon>Metazoa</taxon>
        <taxon>Ecdysozoa</taxon>
        <taxon>Arthropoda</taxon>
        <taxon>Crustacea</taxon>
        <taxon>Multicrustacea</taxon>
        <taxon>Malacostraca</taxon>
        <taxon>Eumalacostraca</taxon>
        <taxon>Eucarida</taxon>
        <taxon>Decapoda</taxon>
        <taxon>Pleocyemata</taxon>
        <taxon>Caridea</taxon>
        <taxon>Atyoidea</taxon>
        <taxon>Atyidae</taxon>
        <taxon>Halocaridina</taxon>
    </lineage>
</organism>
<evidence type="ECO:0000256" key="2">
    <source>
        <dbReference type="ARBA" id="ARBA00022741"/>
    </source>
</evidence>